<keyword evidence="1" id="KW-0472">Membrane</keyword>
<keyword evidence="1" id="KW-1133">Transmembrane helix</keyword>
<accession>A0AA41Z4W3</accession>
<gene>
    <name evidence="2" type="ORF">M8523_20210</name>
</gene>
<reference evidence="2" key="1">
    <citation type="submission" date="2022-05" db="EMBL/GenBank/DDBJ databases">
        <authorList>
            <person name="Pankratov T."/>
        </authorList>
    </citation>
    <scope>NUCLEOTIDE SEQUENCE</scope>
    <source>
        <strain evidence="2">BP6-180914</strain>
    </source>
</reference>
<proteinExistence type="predicted"/>
<feature type="transmembrane region" description="Helical" evidence="1">
    <location>
        <begin position="159"/>
        <end position="178"/>
    </location>
</feature>
<organism evidence="2 3">
    <name type="scientific">Lichenifustis flavocetrariae</name>
    <dbReference type="NCBI Taxonomy" id="2949735"/>
    <lineage>
        <taxon>Bacteria</taxon>
        <taxon>Pseudomonadati</taxon>
        <taxon>Pseudomonadota</taxon>
        <taxon>Alphaproteobacteria</taxon>
        <taxon>Hyphomicrobiales</taxon>
        <taxon>Lichenihabitantaceae</taxon>
        <taxon>Lichenifustis</taxon>
    </lineage>
</organism>
<evidence type="ECO:0000313" key="3">
    <source>
        <dbReference type="Proteomes" id="UP001165667"/>
    </source>
</evidence>
<evidence type="ECO:0000313" key="2">
    <source>
        <dbReference type="EMBL" id="MCW6510345.1"/>
    </source>
</evidence>
<name>A0AA41Z4W3_9HYPH</name>
<evidence type="ECO:0008006" key="4">
    <source>
        <dbReference type="Google" id="ProtNLM"/>
    </source>
</evidence>
<dbReference type="Proteomes" id="UP001165667">
    <property type="component" value="Unassembled WGS sequence"/>
</dbReference>
<sequence>MTLTPGTTALDGGAVNLTLSIVPAGGGSEWLVFDYTTANGGPLASYNANWTINQVGLDAAVPVNFIAAFSKFSVNGTAQTPSYSFFGGYSVEADPVPGGTGMGLGVGGFVAPLGSGPLGGLGAFINPWGSYLSSAGIDPNAVNGYEQALEFSPVTLSAVPLPASLPLFGTALLGFGAVRYGMRRRGKAATA</sequence>
<dbReference type="EMBL" id="JAMOIM010000015">
    <property type="protein sequence ID" value="MCW6510345.1"/>
    <property type="molecule type" value="Genomic_DNA"/>
</dbReference>
<keyword evidence="1" id="KW-0812">Transmembrane</keyword>
<keyword evidence="3" id="KW-1185">Reference proteome</keyword>
<dbReference type="RefSeq" id="WP_282586723.1">
    <property type="nucleotide sequence ID" value="NZ_JAMOIM010000015.1"/>
</dbReference>
<protein>
    <recommendedName>
        <fullName evidence="4">VPLPA-CTERM sorting domain-containing protein</fullName>
    </recommendedName>
</protein>
<dbReference type="AlphaFoldDB" id="A0AA41Z4W3"/>
<evidence type="ECO:0000256" key="1">
    <source>
        <dbReference type="SAM" id="Phobius"/>
    </source>
</evidence>
<comment type="caution">
    <text evidence="2">The sequence shown here is derived from an EMBL/GenBank/DDBJ whole genome shotgun (WGS) entry which is preliminary data.</text>
</comment>